<evidence type="ECO:0000259" key="1">
    <source>
        <dbReference type="Pfam" id="PF06985"/>
    </source>
</evidence>
<dbReference type="AlphaFoldDB" id="A0AA38S2E7"/>
<gene>
    <name evidence="2" type="ORF">NKR23_g371</name>
</gene>
<dbReference type="EMBL" id="JANBVO010000001">
    <property type="protein sequence ID" value="KAJ9157597.1"/>
    <property type="molecule type" value="Genomic_DNA"/>
</dbReference>
<dbReference type="PANTHER" id="PTHR24148:SF64">
    <property type="entry name" value="HETEROKARYON INCOMPATIBILITY DOMAIN-CONTAINING PROTEIN"/>
    <property type="match status" value="1"/>
</dbReference>
<feature type="domain" description="Heterokaryon incompatibility" evidence="1">
    <location>
        <begin position="47"/>
        <end position="192"/>
    </location>
</feature>
<reference evidence="2" key="1">
    <citation type="submission" date="2022-07" db="EMBL/GenBank/DDBJ databases">
        <title>Fungi with potential for degradation of polypropylene.</title>
        <authorList>
            <person name="Gostincar C."/>
        </authorList>
    </citation>
    <scope>NUCLEOTIDE SEQUENCE</scope>
    <source>
        <strain evidence="2">EXF-13308</strain>
    </source>
</reference>
<dbReference type="InterPro" id="IPR010730">
    <property type="entry name" value="HET"/>
</dbReference>
<proteinExistence type="predicted"/>
<dbReference type="PANTHER" id="PTHR24148">
    <property type="entry name" value="ANKYRIN REPEAT DOMAIN-CONTAINING PROTEIN 39 HOMOLOG-RELATED"/>
    <property type="match status" value="1"/>
</dbReference>
<keyword evidence="3" id="KW-1185">Reference proteome</keyword>
<dbReference type="Pfam" id="PF26639">
    <property type="entry name" value="Het-6_barrel"/>
    <property type="match status" value="1"/>
</dbReference>
<sequence>MYRPLDSSKRTIRTLIADPKSPQHDASPDVQYVLEEIHLDDPAREPYHALSYVWGDPSVKDIIRVNGASIEVTTNLASALRHVRQTNGALRLWVDSVCINQADSEEKGSQVAMMTDIYRDAESVIVWLGDGTDDSGLAMRTVREWGPPEFKHDRHLLDIFMKSGFDGLERKWTALNKLFSRPYWSRRWVFQEILLGRSVKLHCGSDVVDWDDFKGLEEAWYQTLRKVDGHLPITRQQQDTIKDSGIGVLQTFTNFDEKNKWKKARRDMSGLLQGTTHLKCSDPRDHIYSLMGIAKDAENYPAPDYSRKVEDVYIEFARAHIRQAGTLDIIGEAVIRAHARDQEATQSLPPWVPDWRTKPEGMALHRSPDTFNACKGCEMVNWGEMAGAWEQAGQPLSTRGIIIDTIDVVHDSKETLSSPVTMMWVLIHGITTGRDPSHPSGFPFLNVLFKTVLLDIDYRLRGQDVSLTSEEVTMPDIFFQLAEAFLLLVCLQWGHLRDVVFPGETEQAMFDLNLRFLPEGSDLAHRYPKFETVKAFREAVRAEGQDSLSLTMYVLPTVQEAIAKYTTSGRALIETDKELFGLATPTTRAGDVVAVIRGYRAPVILRQKSEGVWFLVGDAFVYGLMDGEAFDTEHKRLDMDLPDQQDFLIY</sequence>
<dbReference type="Proteomes" id="UP001174694">
    <property type="component" value="Unassembled WGS sequence"/>
</dbReference>
<dbReference type="Pfam" id="PF06985">
    <property type="entry name" value="HET"/>
    <property type="match status" value="1"/>
</dbReference>
<organism evidence="2 3">
    <name type="scientific">Pleurostoma richardsiae</name>
    <dbReference type="NCBI Taxonomy" id="41990"/>
    <lineage>
        <taxon>Eukaryota</taxon>
        <taxon>Fungi</taxon>
        <taxon>Dikarya</taxon>
        <taxon>Ascomycota</taxon>
        <taxon>Pezizomycotina</taxon>
        <taxon>Sordariomycetes</taxon>
        <taxon>Sordariomycetidae</taxon>
        <taxon>Calosphaeriales</taxon>
        <taxon>Pleurostomataceae</taxon>
        <taxon>Pleurostoma</taxon>
    </lineage>
</organism>
<protein>
    <recommendedName>
        <fullName evidence="1">Heterokaryon incompatibility domain-containing protein</fullName>
    </recommendedName>
</protein>
<evidence type="ECO:0000313" key="3">
    <source>
        <dbReference type="Proteomes" id="UP001174694"/>
    </source>
</evidence>
<comment type="caution">
    <text evidence="2">The sequence shown here is derived from an EMBL/GenBank/DDBJ whole genome shotgun (WGS) entry which is preliminary data.</text>
</comment>
<evidence type="ECO:0000313" key="2">
    <source>
        <dbReference type="EMBL" id="KAJ9157597.1"/>
    </source>
</evidence>
<dbReference type="InterPro" id="IPR052895">
    <property type="entry name" value="HetReg/Transcr_Mod"/>
</dbReference>
<name>A0AA38S2E7_9PEZI</name>
<accession>A0AA38S2E7</accession>